<dbReference type="GO" id="GO:0006351">
    <property type="term" value="P:DNA-templated transcription"/>
    <property type="evidence" value="ECO:0007669"/>
    <property type="project" value="InterPro"/>
</dbReference>
<reference evidence="3 4" key="1">
    <citation type="submission" date="2020-10" db="EMBL/GenBank/DDBJ databases">
        <title>Connecting structure to function with the recovery of over 1000 high-quality activated sludge metagenome-assembled genomes encoding full-length rRNA genes using long-read sequencing.</title>
        <authorList>
            <person name="Singleton C.M."/>
            <person name="Petriglieri F."/>
            <person name="Kristensen J.M."/>
            <person name="Kirkegaard R.H."/>
            <person name="Michaelsen T.Y."/>
            <person name="Andersen M.H."/>
            <person name="Karst S.M."/>
            <person name="Dueholm M.S."/>
            <person name="Nielsen P.H."/>
            <person name="Albertsen M."/>
        </authorList>
    </citation>
    <scope>NUCLEOTIDE SEQUENCE [LARGE SCALE GENOMIC DNA]</scope>
    <source>
        <strain evidence="3">OdNE_18-Q3-R46-58_MAXAC.008</strain>
    </source>
</reference>
<dbReference type="Gene3D" id="3.90.940.10">
    <property type="match status" value="1"/>
</dbReference>
<proteinExistence type="predicted"/>
<gene>
    <name evidence="3" type="ORF">IPN91_02730</name>
</gene>
<dbReference type="GO" id="GO:0003899">
    <property type="term" value="F:DNA-directed RNA polymerase activity"/>
    <property type="evidence" value="ECO:0007669"/>
    <property type="project" value="InterPro"/>
</dbReference>
<keyword evidence="2" id="KW-0804">Transcription</keyword>
<dbReference type="GO" id="GO:0000428">
    <property type="term" value="C:DNA-directed RNA polymerase complex"/>
    <property type="evidence" value="ECO:0007669"/>
    <property type="project" value="UniProtKB-KW"/>
</dbReference>
<name>A0A936EZT5_9BACT</name>
<evidence type="ECO:0000256" key="2">
    <source>
        <dbReference type="ARBA" id="ARBA00023163"/>
    </source>
</evidence>
<organism evidence="3 4">
    <name type="scientific">Candidatus Geothrix odensensis</name>
    <dbReference type="NCBI Taxonomy" id="2954440"/>
    <lineage>
        <taxon>Bacteria</taxon>
        <taxon>Pseudomonadati</taxon>
        <taxon>Acidobacteriota</taxon>
        <taxon>Holophagae</taxon>
        <taxon>Holophagales</taxon>
        <taxon>Holophagaceae</taxon>
        <taxon>Geothrix</taxon>
    </lineage>
</organism>
<dbReference type="EMBL" id="JADKCH010000001">
    <property type="protein sequence ID" value="MBK8571558.1"/>
    <property type="molecule type" value="Genomic_DNA"/>
</dbReference>
<evidence type="ECO:0008006" key="5">
    <source>
        <dbReference type="Google" id="ProtNLM"/>
    </source>
</evidence>
<comment type="caution">
    <text evidence="3">The sequence shown here is derived from an EMBL/GenBank/DDBJ whole genome shotgun (WGS) entry which is preliminary data.</text>
</comment>
<dbReference type="SUPFAM" id="SSF63562">
    <property type="entry name" value="RPB6/omega subunit-like"/>
    <property type="match status" value="1"/>
</dbReference>
<dbReference type="InterPro" id="IPR036161">
    <property type="entry name" value="RPB6/omega-like_sf"/>
</dbReference>
<keyword evidence="1" id="KW-0240">DNA-directed RNA polymerase</keyword>
<evidence type="ECO:0000313" key="4">
    <source>
        <dbReference type="Proteomes" id="UP000709959"/>
    </source>
</evidence>
<dbReference type="AlphaFoldDB" id="A0A936EZT5"/>
<accession>A0A936EZT5</accession>
<dbReference type="Proteomes" id="UP000709959">
    <property type="component" value="Unassembled WGS sequence"/>
</dbReference>
<protein>
    <recommendedName>
        <fullName evidence="5">Transcriptase subunit omega</fullName>
    </recommendedName>
</protein>
<evidence type="ECO:0000313" key="3">
    <source>
        <dbReference type="EMBL" id="MBK8571558.1"/>
    </source>
</evidence>
<evidence type="ECO:0000256" key="1">
    <source>
        <dbReference type="ARBA" id="ARBA00022478"/>
    </source>
</evidence>
<dbReference type="GO" id="GO:0003677">
    <property type="term" value="F:DNA binding"/>
    <property type="evidence" value="ECO:0007669"/>
    <property type="project" value="InterPro"/>
</dbReference>
<sequence>MTQRTIVRVPEEIANKYRFVVIAGKRCEQLQRGAFPKVEVVVPVNKHGQAQDAPKLASFWGQVAVAEVEENRIAFEEAEILTIEDTTVVPISGE</sequence>